<dbReference type="Pfam" id="PF10988">
    <property type="entry name" value="DUF2807"/>
    <property type="match status" value="1"/>
</dbReference>
<evidence type="ECO:0000313" key="2">
    <source>
        <dbReference type="EMBL" id="MFD2909524.1"/>
    </source>
</evidence>
<protein>
    <submittedName>
        <fullName evidence="2">Head GIN domain-containing protein</fullName>
    </submittedName>
</protein>
<proteinExistence type="predicted"/>
<dbReference type="EMBL" id="JBHUOL010000018">
    <property type="protein sequence ID" value="MFD2909524.1"/>
    <property type="molecule type" value="Genomic_DNA"/>
</dbReference>
<feature type="domain" description="Putative auto-transporter adhesin head GIN" evidence="1">
    <location>
        <begin position="40"/>
        <end position="218"/>
    </location>
</feature>
<gene>
    <name evidence="2" type="ORF">ACFSX9_12360</name>
</gene>
<evidence type="ECO:0000313" key="3">
    <source>
        <dbReference type="Proteomes" id="UP001597549"/>
    </source>
</evidence>
<sequence length="236" mass="24866">MKNSLTLVLVLLAIGLTSCNGRVNIGSGNIITEKRTVNENFDRIEASTGVNVIITQASPTEIEVETDDNVMKYVITKVENGALVIKLKRNTNIMSSIDVRVQMPSIVGLKASSGSTIITKNILRGTSLDIKSSSGSDIKAVIEYENVNCATSSGSTMTVSGKALQLQTNSSSGSDIDANDLVANEIFSKASSGSGTRVNPIVKLEAKASSGSTIEYVQMPKTLTKNESSGASVEQD</sequence>
<dbReference type="RefSeq" id="WP_379808115.1">
    <property type="nucleotide sequence ID" value="NZ_JBHUOL010000018.1"/>
</dbReference>
<reference evidence="3" key="1">
    <citation type="journal article" date="2019" name="Int. J. Syst. Evol. Microbiol.">
        <title>The Global Catalogue of Microorganisms (GCM) 10K type strain sequencing project: providing services to taxonomists for standard genome sequencing and annotation.</title>
        <authorList>
            <consortium name="The Broad Institute Genomics Platform"/>
            <consortium name="The Broad Institute Genome Sequencing Center for Infectious Disease"/>
            <person name="Wu L."/>
            <person name="Ma J."/>
        </authorList>
    </citation>
    <scope>NUCLEOTIDE SEQUENCE [LARGE SCALE GENOMIC DNA]</scope>
    <source>
        <strain evidence="3">KCTC 52644</strain>
    </source>
</reference>
<dbReference type="PROSITE" id="PS51257">
    <property type="entry name" value="PROKAR_LIPOPROTEIN"/>
    <property type="match status" value="1"/>
</dbReference>
<evidence type="ECO:0000259" key="1">
    <source>
        <dbReference type="Pfam" id="PF10988"/>
    </source>
</evidence>
<comment type="caution">
    <text evidence="2">The sequence shown here is derived from an EMBL/GenBank/DDBJ whole genome shotgun (WGS) entry which is preliminary data.</text>
</comment>
<name>A0ABW5Z9I5_9FLAO</name>
<dbReference type="Proteomes" id="UP001597549">
    <property type="component" value="Unassembled WGS sequence"/>
</dbReference>
<keyword evidence="3" id="KW-1185">Reference proteome</keyword>
<dbReference type="Gene3D" id="2.160.20.120">
    <property type="match status" value="1"/>
</dbReference>
<accession>A0ABW5Z9I5</accession>
<organism evidence="2 3">
    <name type="scientific">Flavobacterium ardleyense</name>
    <dbReference type="NCBI Taxonomy" id="2038737"/>
    <lineage>
        <taxon>Bacteria</taxon>
        <taxon>Pseudomonadati</taxon>
        <taxon>Bacteroidota</taxon>
        <taxon>Flavobacteriia</taxon>
        <taxon>Flavobacteriales</taxon>
        <taxon>Flavobacteriaceae</taxon>
        <taxon>Flavobacterium</taxon>
    </lineage>
</organism>
<dbReference type="InterPro" id="IPR021255">
    <property type="entry name" value="DUF2807"/>
</dbReference>